<evidence type="ECO:0000313" key="2">
    <source>
        <dbReference type="EMBL" id="MBA5628458.1"/>
    </source>
</evidence>
<dbReference type="EMBL" id="JACDZE010000001">
    <property type="protein sequence ID" value="MBA5628458.1"/>
    <property type="molecule type" value="Genomic_DNA"/>
</dbReference>
<dbReference type="InterPro" id="IPR011047">
    <property type="entry name" value="Quinoprotein_ADH-like_sf"/>
</dbReference>
<dbReference type="Proteomes" id="UP000552241">
    <property type="component" value="Unassembled WGS sequence"/>
</dbReference>
<evidence type="ECO:0000259" key="1">
    <source>
        <dbReference type="PROSITE" id="PS50927"/>
    </source>
</evidence>
<dbReference type="PROSITE" id="PS50927">
    <property type="entry name" value="BULB_LECTIN"/>
    <property type="match status" value="1"/>
</dbReference>
<dbReference type="InterPro" id="IPR001480">
    <property type="entry name" value="Bulb-type_lectin_dom"/>
</dbReference>
<dbReference type="PANTHER" id="PTHR42754">
    <property type="entry name" value="ENDOGLUCANASE"/>
    <property type="match status" value="1"/>
</dbReference>
<comment type="caution">
    <text evidence="2">The sequence shown here is derived from an EMBL/GenBank/DDBJ whole genome shotgun (WGS) entry which is preliminary data.</text>
</comment>
<dbReference type="AlphaFoldDB" id="A0A838ZGR1"/>
<evidence type="ECO:0000313" key="3">
    <source>
        <dbReference type="Proteomes" id="UP000552241"/>
    </source>
</evidence>
<gene>
    <name evidence="2" type="ORF">HU137_01590</name>
</gene>
<feature type="domain" description="Bulb-type lectin" evidence="1">
    <location>
        <begin position="224"/>
        <end position="370"/>
    </location>
</feature>
<sequence>MKLVFKILMSGILVWSCSNDDVSSSSDEEFANEIEFTQTLGGSKNDDARAIINTLDGGYAILGSTQSMDGNITDKNDDSYDFWLIKFDNQDSVQWTKTYGGSQNDHGFDLVQSTDGGYAILGYSQSSDGDVSENAGMSDYWIAKLDAEGNLLWEKSFGYVGGDAGTVLTPTHDGGYLLTGVLDAFASGGEGNTFNKHPGGNYWMIKLDAQGNKEWSRHYGGYFTDTAYGAIQTEDDGYIIVGSSDSYEVELFDNKGTYDVWVIKIDQNGELVWNKNFGGSGIDEARAITDSGDGNFIIIGDTRSNDQDVPENKGSADLWMIKMNQDGEILWSKTYGGTGFDVGRSVMRTSDNGYLVSGSSKSGDGDVGQNQGSNDAWILKTDSNGELLWQKSVGGTQLDFAFDAIQKPDNTIVAVGNSASSDGDISTNKGLDDLLIIKLR</sequence>
<dbReference type="PANTHER" id="PTHR42754:SF1">
    <property type="entry name" value="LIPOPROTEIN"/>
    <property type="match status" value="1"/>
</dbReference>
<reference evidence="2 3" key="1">
    <citation type="submission" date="2020-07" db="EMBL/GenBank/DDBJ databases">
        <title>Moheibacter lacus sp. nov., a member of the family Flavobacteriaceae isolated from freshwater lake sediment.</title>
        <authorList>
            <person name="Liu Y."/>
        </authorList>
    </citation>
    <scope>NUCLEOTIDE SEQUENCE [LARGE SCALE GENOMIC DNA]</scope>
    <source>
        <strain evidence="2 3">BDHS18</strain>
    </source>
</reference>
<organism evidence="2 3">
    <name type="scientific">Moheibacter lacus</name>
    <dbReference type="NCBI Taxonomy" id="2745851"/>
    <lineage>
        <taxon>Bacteria</taxon>
        <taxon>Pseudomonadati</taxon>
        <taxon>Bacteroidota</taxon>
        <taxon>Flavobacteriia</taxon>
        <taxon>Flavobacteriales</taxon>
        <taxon>Weeksellaceae</taxon>
        <taxon>Moheibacter</taxon>
    </lineage>
</organism>
<proteinExistence type="predicted"/>
<dbReference type="RefSeq" id="WP_182042057.1">
    <property type="nucleotide sequence ID" value="NZ_JACDZE010000001.1"/>
</dbReference>
<name>A0A838ZGR1_9FLAO</name>
<accession>A0A838ZGR1</accession>
<dbReference type="SUPFAM" id="SSF50998">
    <property type="entry name" value="Quinoprotein alcohol dehydrogenase-like"/>
    <property type="match status" value="1"/>
</dbReference>
<keyword evidence="3" id="KW-1185">Reference proteome</keyword>
<protein>
    <recommendedName>
        <fullName evidence="1">Bulb-type lectin domain-containing protein</fullName>
    </recommendedName>
</protein>